<dbReference type="EnsemblPlants" id="KEH19519">
    <property type="protein sequence ID" value="KEH19519"/>
    <property type="gene ID" value="MTR_8g463110"/>
</dbReference>
<dbReference type="PANTHER" id="PTHR33710">
    <property type="entry name" value="BNAC02G09200D PROTEIN"/>
    <property type="match status" value="1"/>
</dbReference>
<organism evidence="1 3">
    <name type="scientific">Medicago truncatula</name>
    <name type="common">Barrel medic</name>
    <name type="synonym">Medicago tribuloides</name>
    <dbReference type="NCBI Taxonomy" id="3880"/>
    <lineage>
        <taxon>Eukaryota</taxon>
        <taxon>Viridiplantae</taxon>
        <taxon>Streptophyta</taxon>
        <taxon>Embryophyta</taxon>
        <taxon>Tracheophyta</taxon>
        <taxon>Spermatophyta</taxon>
        <taxon>Magnoliopsida</taxon>
        <taxon>eudicotyledons</taxon>
        <taxon>Gunneridae</taxon>
        <taxon>Pentapetalae</taxon>
        <taxon>rosids</taxon>
        <taxon>fabids</taxon>
        <taxon>Fabales</taxon>
        <taxon>Fabaceae</taxon>
        <taxon>Papilionoideae</taxon>
        <taxon>50 kb inversion clade</taxon>
        <taxon>NPAAA clade</taxon>
        <taxon>Hologalegina</taxon>
        <taxon>IRL clade</taxon>
        <taxon>Trifolieae</taxon>
        <taxon>Medicago</taxon>
    </lineage>
</organism>
<gene>
    <name evidence="1" type="ordered locus">MTR_8g463110</name>
</gene>
<reference evidence="1 3" key="2">
    <citation type="journal article" date="2014" name="BMC Genomics">
        <title>An improved genome release (version Mt4.0) for the model legume Medicago truncatula.</title>
        <authorList>
            <person name="Tang H."/>
            <person name="Krishnakumar V."/>
            <person name="Bidwell S."/>
            <person name="Rosen B."/>
            <person name="Chan A."/>
            <person name="Zhou S."/>
            <person name="Gentzbittel L."/>
            <person name="Childs K.L."/>
            <person name="Yandell M."/>
            <person name="Gundlach H."/>
            <person name="Mayer K.F."/>
            <person name="Schwartz D.C."/>
            <person name="Town C.D."/>
        </authorList>
    </citation>
    <scope>GENOME REANNOTATION</scope>
    <source>
        <strain evidence="1">A17</strain>
        <strain evidence="2 3">cv. Jemalong A17</strain>
    </source>
</reference>
<evidence type="ECO:0000313" key="2">
    <source>
        <dbReference type="EnsemblPlants" id="KEH19519"/>
    </source>
</evidence>
<accession>A0A072TPT4</accession>
<reference evidence="2" key="3">
    <citation type="submission" date="2015-04" db="UniProtKB">
        <authorList>
            <consortium name="EnsemblPlants"/>
        </authorList>
    </citation>
    <scope>IDENTIFICATION</scope>
    <source>
        <strain evidence="2">cv. Jemalong A17</strain>
    </source>
</reference>
<dbReference type="SUPFAM" id="SSF56219">
    <property type="entry name" value="DNase I-like"/>
    <property type="match status" value="1"/>
</dbReference>
<keyword evidence="3" id="KW-1185">Reference proteome</keyword>
<evidence type="ECO:0008006" key="4">
    <source>
        <dbReference type="Google" id="ProtNLM"/>
    </source>
</evidence>
<evidence type="ECO:0000313" key="3">
    <source>
        <dbReference type="Proteomes" id="UP000002051"/>
    </source>
</evidence>
<dbReference type="EMBL" id="CM001224">
    <property type="protein sequence ID" value="KEH19519.1"/>
    <property type="molecule type" value="Genomic_DNA"/>
</dbReference>
<dbReference type="AlphaFoldDB" id="A0A072TPT4"/>
<sequence length="667" mass="74898">MLAVQNQIIAIKQDVLAAQHATKAKQASGANSSCPVYLLPSSSTGNSGSNLLTGRSLVLGLPAGPFPFTTAADSHEDTSSELKKRKRMLALQNGDNSLFAADGDEGNIVIGTNVSHGGIMKGIEKRGHNERHQWLINGFRQAVHDSCLSDVPSEGYPYTWFKSLGTSRAVEERLDRALANNLWLALFPNDYVETLVAPASDHYPTLLNRNPLPRHHLCQRNFRYKNAWQLEPGFKDLVSNSWQVYASHSLISKLSHCANDMSDWKKSHCQNLKRDIEDFRKQLQSTRMNSTGEDQVCMYELRKRMQRLLAQDDAYWRQRAKTHWYKNGDRNTKNFHASPTTRKKVNHLLSLEDEEGNKVTSEQGLCDIAQQYFENIFQKKHGDFSSVIDVINSSISASDNALLTTPFVKLVETRQFPPDLNITNIALIPKGVTQVSMKDWCPIALWRSILDNAIVSIEVLHFMKTKTRGEDRYVALKLDISKAHNPMDWDYMRAVGPVISGRGLRQGDPLSPYLFIICAEGLSSLIRDVESRGQLTANKQKATLLKNILCTYELASRQAISLPKSEIYCSRNVPDSLKLNITNILGLQLVLGTGKQGWKFITEPDSLVSRIFKARYFPSGSYLSAVIGHNPSYVWRSIMHARFVVRGGARWKIGSGASIAILNEPWL</sequence>
<evidence type="ECO:0000313" key="1">
    <source>
        <dbReference type="EMBL" id="KEH19519.1"/>
    </source>
</evidence>
<dbReference type="HOGENOM" id="CLU_411847_0_0_1"/>
<dbReference type="PANTHER" id="PTHR33710:SF79">
    <property type="entry name" value="OS06G0205337 PROTEIN"/>
    <property type="match status" value="1"/>
</dbReference>
<reference evidence="1 3" key="1">
    <citation type="journal article" date="2011" name="Nature">
        <title>The Medicago genome provides insight into the evolution of rhizobial symbioses.</title>
        <authorList>
            <person name="Young N.D."/>
            <person name="Debelle F."/>
            <person name="Oldroyd G.E."/>
            <person name="Geurts R."/>
            <person name="Cannon S.B."/>
            <person name="Udvardi M.K."/>
            <person name="Benedito V.A."/>
            <person name="Mayer K.F."/>
            <person name="Gouzy J."/>
            <person name="Schoof H."/>
            <person name="Van de Peer Y."/>
            <person name="Proost S."/>
            <person name="Cook D.R."/>
            <person name="Meyers B.C."/>
            <person name="Spannagl M."/>
            <person name="Cheung F."/>
            <person name="De Mita S."/>
            <person name="Krishnakumar V."/>
            <person name="Gundlach H."/>
            <person name="Zhou S."/>
            <person name="Mudge J."/>
            <person name="Bharti A.K."/>
            <person name="Murray J.D."/>
            <person name="Naoumkina M.A."/>
            <person name="Rosen B."/>
            <person name="Silverstein K.A."/>
            <person name="Tang H."/>
            <person name="Rombauts S."/>
            <person name="Zhao P.X."/>
            <person name="Zhou P."/>
            <person name="Barbe V."/>
            <person name="Bardou P."/>
            <person name="Bechner M."/>
            <person name="Bellec A."/>
            <person name="Berger A."/>
            <person name="Berges H."/>
            <person name="Bidwell S."/>
            <person name="Bisseling T."/>
            <person name="Choisne N."/>
            <person name="Couloux A."/>
            <person name="Denny R."/>
            <person name="Deshpande S."/>
            <person name="Dai X."/>
            <person name="Doyle J.J."/>
            <person name="Dudez A.M."/>
            <person name="Farmer A.D."/>
            <person name="Fouteau S."/>
            <person name="Franken C."/>
            <person name="Gibelin C."/>
            <person name="Gish J."/>
            <person name="Goldstein S."/>
            <person name="Gonzalez A.J."/>
            <person name="Green P.J."/>
            <person name="Hallab A."/>
            <person name="Hartog M."/>
            <person name="Hua A."/>
            <person name="Humphray S.J."/>
            <person name="Jeong D.H."/>
            <person name="Jing Y."/>
            <person name="Jocker A."/>
            <person name="Kenton S.M."/>
            <person name="Kim D.J."/>
            <person name="Klee K."/>
            <person name="Lai H."/>
            <person name="Lang C."/>
            <person name="Lin S."/>
            <person name="Macmil S.L."/>
            <person name="Magdelenat G."/>
            <person name="Matthews L."/>
            <person name="McCorrison J."/>
            <person name="Monaghan E.L."/>
            <person name="Mun J.H."/>
            <person name="Najar F.Z."/>
            <person name="Nicholson C."/>
            <person name="Noirot C."/>
            <person name="O'Bleness M."/>
            <person name="Paule C.R."/>
            <person name="Poulain J."/>
            <person name="Prion F."/>
            <person name="Qin B."/>
            <person name="Qu C."/>
            <person name="Retzel E.F."/>
            <person name="Riddle C."/>
            <person name="Sallet E."/>
            <person name="Samain S."/>
            <person name="Samson N."/>
            <person name="Sanders I."/>
            <person name="Saurat O."/>
            <person name="Scarpelli C."/>
            <person name="Schiex T."/>
            <person name="Segurens B."/>
            <person name="Severin A.J."/>
            <person name="Sherrier D.J."/>
            <person name="Shi R."/>
            <person name="Sims S."/>
            <person name="Singer S.R."/>
            <person name="Sinharoy S."/>
            <person name="Sterck L."/>
            <person name="Viollet A."/>
            <person name="Wang B.B."/>
            <person name="Wang K."/>
            <person name="Wang M."/>
            <person name="Wang X."/>
            <person name="Warfsmann J."/>
            <person name="Weissenbach J."/>
            <person name="White D.D."/>
            <person name="White J.D."/>
            <person name="Wiley G.B."/>
            <person name="Wincker P."/>
            <person name="Xing Y."/>
            <person name="Yang L."/>
            <person name="Yao Z."/>
            <person name="Ying F."/>
            <person name="Zhai J."/>
            <person name="Zhou L."/>
            <person name="Zuber A."/>
            <person name="Denarie J."/>
            <person name="Dixon R.A."/>
            <person name="May G.D."/>
            <person name="Schwartz D.C."/>
            <person name="Rogers J."/>
            <person name="Quetier F."/>
            <person name="Town C.D."/>
            <person name="Roe B.A."/>
        </authorList>
    </citation>
    <scope>NUCLEOTIDE SEQUENCE [LARGE SCALE GENOMIC DNA]</scope>
    <source>
        <strain evidence="1">A17</strain>
        <strain evidence="2 3">cv. Jemalong A17</strain>
    </source>
</reference>
<dbReference type="STRING" id="3880.A0A072TPT4"/>
<name>A0A072TPT4_MEDTR</name>
<protein>
    <recommendedName>
        <fullName evidence="4">RNA-directed DNA polymerase</fullName>
    </recommendedName>
</protein>
<proteinExistence type="predicted"/>
<dbReference type="Proteomes" id="UP000002051">
    <property type="component" value="Chromosome 8"/>
</dbReference>
<dbReference type="InterPro" id="IPR036691">
    <property type="entry name" value="Endo/exonu/phosph_ase_sf"/>
</dbReference>